<reference evidence="1" key="1">
    <citation type="submission" date="2020-11" db="EMBL/GenBank/DDBJ databases">
        <title>Complete genome sequence of a novel pathogenic Methylobacterium strain isolated from rice in Vietnam.</title>
        <authorList>
            <person name="Lai K."/>
            <person name="Okazaki S."/>
            <person name="Higashi K."/>
            <person name="Mori H."/>
            <person name="Toyoda A."/>
            <person name="Kurokawa K."/>
        </authorList>
    </citation>
    <scope>NUCLEOTIDE SEQUENCE</scope>
    <source>
        <strain evidence="1">VL1</strain>
    </source>
</reference>
<dbReference type="AlphaFoldDB" id="A0A8H8WWM7"/>
<dbReference type="KEGG" id="mind:mvi_40150"/>
<protein>
    <recommendedName>
        <fullName evidence="3">PIN domain-containing protein</fullName>
    </recommendedName>
</protein>
<dbReference type="SUPFAM" id="SSF88723">
    <property type="entry name" value="PIN domain-like"/>
    <property type="match status" value="1"/>
</dbReference>
<accession>A0A8H8WWM7</accession>
<gene>
    <name evidence="1" type="ORF">mvi_40150</name>
</gene>
<evidence type="ECO:0000313" key="1">
    <source>
        <dbReference type="EMBL" id="BCM85554.1"/>
    </source>
</evidence>
<sequence length="146" mass="16601">MVAPLYDTNILIDFLVGREQAAQVYRARWIKLPDAIILASAQVHGLTLVTVHDIEESRGHHAGVPPPFPDDWSVSGRRSGIQQRTCREAAHPVAPSQTLRRFAAFRAGFRISFRFASVVRKRGRFAMGHGAWLARFPARVVYRRRW</sequence>
<evidence type="ECO:0008006" key="3">
    <source>
        <dbReference type="Google" id="ProtNLM"/>
    </source>
</evidence>
<dbReference type="InterPro" id="IPR029060">
    <property type="entry name" value="PIN-like_dom_sf"/>
</dbReference>
<organism evidence="1 2">
    <name type="scientific">Methylobacterium indicum</name>
    <dbReference type="NCBI Taxonomy" id="1775910"/>
    <lineage>
        <taxon>Bacteria</taxon>
        <taxon>Pseudomonadati</taxon>
        <taxon>Pseudomonadota</taxon>
        <taxon>Alphaproteobacteria</taxon>
        <taxon>Hyphomicrobiales</taxon>
        <taxon>Methylobacteriaceae</taxon>
        <taxon>Methylobacterium</taxon>
    </lineage>
</organism>
<evidence type="ECO:0000313" key="2">
    <source>
        <dbReference type="Proteomes" id="UP000663508"/>
    </source>
</evidence>
<dbReference type="EMBL" id="AP024145">
    <property type="protein sequence ID" value="BCM85554.1"/>
    <property type="molecule type" value="Genomic_DNA"/>
</dbReference>
<name>A0A8H8WWM7_9HYPH</name>
<dbReference type="Proteomes" id="UP000663508">
    <property type="component" value="Chromosome"/>
</dbReference>
<proteinExistence type="predicted"/>